<keyword evidence="4 5" id="KW-0234">DNA repair</keyword>
<dbReference type="InterPro" id="IPR011034">
    <property type="entry name" value="Formyl_transferase-like_C_sf"/>
</dbReference>
<dbReference type="AlphaFoldDB" id="A0A926UST6"/>
<dbReference type="RefSeq" id="WP_190349765.1">
    <property type="nucleotide sequence ID" value="NZ_JACJPY010000008.1"/>
</dbReference>
<dbReference type="GO" id="GO:0006284">
    <property type="term" value="P:base-excision repair"/>
    <property type="evidence" value="ECO:0007669"/>
    <property type="project" value="InterPro"/>
</dbReference>
<dbReference type="GO" id="GO:0003677">
    <property type="term" value="F:DNA binding"/>
    <property type="evidence" value="ECO:0007669"/>
    <property type="project" value="InterPro"/>
</dbReference>
<dbReference type="SUPFAM" id="SSF50486">
    <property type="entry name" value="FMT C-terminal domain-like"/>
    <property type="match status" value="1"/>
</dbReference>
<reference evidence="6" key="2">
    <citation type="submission" date="2020-08" db="EMBL/GenBank/DDBJ databases">
        <authorList>
            <person name="Chen M."/>
            <person name="Teng W."/>
            <person name="Zhao L."/>
            <person name="Hu C."/>
            <person name="Zhou Y."/>
            <person name="Han B."/>
            <person name="Song L."/>
            <person name="Shu W."/>
        </authorList>
    </citation>
    <scope>NUCLEOTIDE SEQUENCE</scope>
    <source>
        <strain evidence="6">FACHB-1277</strain>
    </source>
</reference>
<keyword evidence="7" id="KW-1185">Reference proteome</keyword>
<dbReference type="PANTHER" id="PTHR10429">
    <property type="entry name" value="DNA-3-METHYLADENINE GLYCOSYLASE"/>
    <property type="match status" value="1"/>
</dbReference>
<dbReference type="Proteomes" id="UP000631421">
    <property type="component" value="Unassembled WGS sequence"/>
</dbReference>
<dbReference type="InterPro" id="IPR003180">
    <property type="entry name" value="MPG"/>
</dbReference>
<comment type="similarity">
    <text evidence="1 5">Belongs to the DNA glycosylase MPG family.</text>
</comment>
<keyword evidence="3 5" id="KW-0378">Hydrolase</keyword>
<keyword evidence="2 5" id="KW-0227">DNA damage</keyword>
<dbReference type="InterPro" id="IPR036995">
    <property type="entry name" value="MPG_sf"/>
</dbReference>
<organism evidence="6 7">
    <name type="scientific">Pseudanabaena cinerea FACHB-1277</name>
    <dbReference type="NCBI Taxonomy" id="2949581"/>
    <lineage>
        <taxon>Bacteria</taxon>
        <taxon>Bacillati</taxon>
        <taxon>Cyanobacteriota</taxon>
        <taxon>Cyanophyceae</taxon>
        <taxon>Pseudanabaenales</taxon>
        <taxon>Pseudanabaenaceae</taxon>
        <taxon>Pseudanabaena</taxon>
        <taxon>Pseudanabaena cinerea</taxon>
    </lineage>
</organism>
<evidence type="ECO:0000313" key="6">
    <source>
        <dbReference type="EMBL" id="MBD2149395.1"/>
    </source>
</evidence>
<comment type="caution">
    <text evidence="6">The sequence shown here is derived from an EMBL/GenBank/DDBJ whole genome shotgun (WGS) entry which is preliminary data.</text>
</comment>
<evidence type="ECO:0000256" key="4">
    <source>
        <dbReference type="ARBA" id="ARBA00023204"/>
    </source>
</evidence>
<dbReference type="Pfam" id="PF02245">
    <property type="entry name" value="Pur_DNA_glyco"/>
    <property type="match status" value="1"/>
</dbReference>
<evidence type="ECO:0000313" key="7">
    <source>
        <dbReference type="Proteomes" id="UP000631421"/>
    </source>
</evidence>
<evidence type="ECO:0000256" key="2">
    <source>
        <dbReference type="ARBA" id="ARBA00022763"/>
    </source>
</evidence>
<dbReference type="EC" id="3.2.2.-" evidence="5"/>
<dbReference type="Gene3D" id="3.10.300.10">
    <property type="entry name" value="Methylpurine-DNA glycosylase (MPG)"/>
    <property type="match status" value="1"/>
</dbReference>
<dbReference type="HAMAP" id="MF_00527">
    <property type="entry name" value="3MGH"/>
    <property type="match status" value="1"/>
</dbReference>
<dbReference type="FunFam" id="3.10.300.10:FF:000001">
    <property type="entry name" value="Putative 3-methyladenine DNA glycosylase"/>
    <property type="match status" value="1"/>
</dbReference>
<dbReference type="NCBIfam" id="TIGR00567">
    <property type="entry name" value="3mg"/>
    <property type="match status" value="1"/>
</dbReference>
<accession>A0A926UST6</accession>
<gene>
    <name evidence="6" type="ORF">H6F44_04535</name>
</gene>
<evidence type="ECO:0000256" key="1">
    <source>
        <dbReference type="ARBA" id="ARBA00009232"/>
    </source>
</evidence>
<evidence type="ECO:0000256" key="5">
    <source>
        <dbReference type="HAMAP-Rule" id="MF_00527"/>
    </source>
</evidence>
<dbReference type="EMBL" id="JACJPY010000008">
    <property type="protein sequence ID" value="MBD2149395.1"/>
    <property type="molecule type" value="Genomic_DNA"/>
</dbReference>
<dbReference type="GO" id="GO:0003905">
    <property type="term" value="F:alkylbase DNA N-glycosylase activity"/>
    <property type="evidence" value="ECO:0007669"/>
    <property type="project" value="InterPro"/>
</dbReference>
<dbReference type="PANTHER" id="PTHR10429:SF0">
    <property type="entry name" value="DNA-3-METHYLADENINE GLYCOSYLASE"/>
    <property type="match status" value="1"/>
</dbReference>
<reference evidence="6" key="1">
    <citation type="journal article" date="2015" name="ISME J.">
        <title>Draft Genome Sequence of Streptomyces incarnatus NRRL8089, which Produces the Nucleoside Antibiotic Sinefungin.</title>
        <authorList>
            <person name="Oshima K."/>
            <person name="Hattori M."/>
            <person name="Shimizu H."/>
            <person name="Fukuda K."/>
            <person name="Nemoto M."/>
            <person name="Inagaki K."/>
            <person name="Tamura T."/>
        </authorList>
    </citation>
    <scope>NUCLEOTIDE SEQUENCE</scope>
    <source>
        <strain evidence="6">FACHB-1277</strain>
    </source>
</reference>
<dbReference type="CDD" id="cd00540">
    <property type="entry name" value="AAG"/>
    <property type="match status" value="1"/>
</dbReference>
<evidence type="ECO:0000256" key="3">
    <source>
        <dbReference type="ARBA" id="ARBA00022801"/>
    </source>
</evidence>
<proteinExistence type="inferred from homology"/>
<name>A0A926UST6_9CYAN</name>
<protein>
    <recommendedName>
        <fullName evidence="5">Putative 3-methyladenine DNA glycosylase</fullName>
        <ecNumber evidence="5">3.2.2.-</ecNumber>
    </recommendedName>
</protein>
<sequence length="204" mass="23074">MLDKLLPTTFFARPAEIVAPELLGCRLMRRMDGEIYQGLIVETEAYDATDPACHGYRRKTERNAAIFGAPATVYVYLIYGRYHCVNIVTDRQDFCSAVLIRALECDRLPADLPNPKDKPHRAAAGPGKLCQLLKIDRQLNGVSLNPANNLWIEGRSPEFNEAIVQTTRIGLTQGVDLPWRWYLRDRPSVSKVKDKVIQKLSKGY</sequence>